<evidence type="ECO:0000313" key="1">
    <source>
        <dbReference type="EMBL" id="ADI04015.1"/>
    </source>
</evidence>
<gene>
    <name evidence="1" type="ordered locus">SBI_00894</name>
</gene>
<name>D7C627_STRBB</name>
<dbReference type="Pfam" id="PF14568">
    <property type="entry name" value="SUKH_6"/>
    <property type="match status" value="1"/>
</dbReference>
<accession>D7C627</accession>
<evidence type="ECO:0000313" key="2">
    <source>
        <dbReference type="Proteomes" id="UP000000377"/>
    </source>
</evidence>
<organism evidence="1 2">
    <name type="scientific">Streptomyces bingchenggensis (strain BCW-1)</name>
    <dbReference type="NCBI Taxonomy" id="749414"/>
    <lineage>
        <taxon>Bacteria</taxon>
        <taxon>Bacillati</taxon>
        <taxon>Actinomycetota</taxon>
        <taxon>Actinomycetes</taxon>
        <taxon>Kitasatosporales</taxon>
        <taxon>Streptomycetaceae</taxon>
        <taxon>Streptomyces</taxon>
    </lineage>
</organism>
<dbReference type="HOGENOM" id="CLU_993543_0_0_11"/>
<keyword evidence="2" id="KW-1185">Reference proteome</keyword>
<dbReference type="PATRIC" id="fig|749414.3.peg.915"/>
<sequence>MPVIFAHAPLSELVRRVPPPAEAVDGRGDWEAAEAALGVRLPTDFKALVETYGRGEFCDHICLRTPFGEDNPVRLAADLLEDYGSMREMFPENFPYPLFPEPGGLIAWAVTGSGHHVCWRTAGPPDEWPVVVWSRDDDYEEYGPGAADFLEGWITGRIVSEAMPGDNLDLAPWFDSARELAHVYVRLAEGERPYPERLRLLREALAPTADRGGFVSEYDGLRQDHFATVEGGWEVTYETAYGHQIRVAFPPEDSERARLAVLGAARLMGCEVLGLSTVHGTVVWQPVP</sequence>
<dbReference type="Gene3D" id="3.40.1580.10">
    <property type="entry name" value="SMI1/KNR4-like"/>
    <property type="match status" value="1"/>
</dbReference>
<proteinExistence type="predicted"/>
<dbReference type="Proteomes" id="UP000000377">
    <property type="component" value="Chromosome"/>
</dbReference>
<dbReference type="KEGG" id="sbh:SBI_00894"/>
<dbReference type="EMBL" id="CP002047">
    <property type="protein sequence ID" value="ADI04015.1"/>
    <property type="molecule type" value="Genomic_DNA"/>
</dbReference>
<dbReference type="InterPro" id="IPR037883">
    <property type="entry name" value="Knr4/Smi1-like_sf"/>
</dbReference>
<dbReference type="AlphaFoldDB" id="D7C627"/>
<dbReference type="STRING" id="749414.SBI_00894"/>
<reference evidence="1 2" key="1">
    <citation type="journal article" date="2010" name="J. Bacteriol.">
        <title>Genome sequence of the milbemycin-producing bacterium Streptomyces bingchenggensis.</title>
        <authorList>
            <person name="Wang X.J."/>
            <person name="Yan Y.J."/>
            <person name="Zhang B."/>
            <person name="An J."/>
            <person name="Wang J.J."/>
            <person name="Tian J."/>
            <person name="Jiang L."/>
            <person name="Chen Y.H."/>
            <person name="Huang S.X."/>
            <person name="Yin M."/>
            <person name="Zhang J."/>
            <person name="Gao A.L."/>
            <person name="Liu C.X."/>
            <person name="Zhu Z.X."/>
            <person name="Xiang W.S."/>
        </authorList>
    </citation>
    <scope>NUCLEOTIDE SEQUENCE [LARGE SCALE GENOMIC DNA]</scope>
    <source>
        <strain evidence="1 2">BCW-1</strain>
    </source>
</reference>
<dbReference type="eggNOG" id="ENOG50338VG">
    <property type="taxonomic scope" value="Bacteria"/>
</dbReference>
<evidence type="ECO:0008006" key="3">
    <source>
        <dbReference type="Google" id="ProtNLM"/>
    </source>
</evidence>
<dbReference type="SUPFAM" id="SSF160631">
    <property type="entry name" value="SMI1/KNR4-like"/>
    <property type="match status" value="1"/>
</dbReference>
<protein>
    <recommendedName>
        <fullName evidence="3">Knr4/Smi1-like domain-containing protein</fullName>
    </recommendedName>
</protein>